<dbReference type="Proteomes" id="UP001383192">
    <property type="component" value="Unassembled WGS sequence"/>
</dbReference>
<proteinExistence type="predicted"/>
<reference evidence="1 2" key="1">
    <citation type="submission" date="2024-01" db="EMBL/GenBank/DDBJ databases">
        <title>A draft genome for a cacao thread blight-causing isolate of Paramarasmius palmivorus.</title>
        <authorList>
            <person name="Baruah I.K."/>
            <person name="Bukari Y."/>
            <person name="Amoako-Attah I."/>
            <person name="Meinhardt L.W."/>
            <person name="Bailey B.A."/>
            <person name="Cohen S.P."/>
        </authorList>
    </citation>
    <scope>NUCLEOTIDE SEQUENCE [LARGE SCALE GENOMIC DNA]</scope>
    <source>
        <strain evidence="1 2">GH-12</strain>
    </source>
</reference>
<organism evidence="1 2">
    <name type="scientific">Paramarasmius palmivorus</name>
    <dbReference type="NCBI Taxonomy" id="297713"/>
    <lineage>
        <taxon>Eukaryota</taxon>
        <taxon>Fungi</taxon>
        <taxon>Dikarya</taxon>
        <taxon>Basidiomycota</taxon>
        <taxon>Agaricomycotina</taxon>
        <taxon>Agaricomycetes</taxon>
        <taxon>Agaricomycetidae</taxon>
        <taxon>Agaricales</taxon>
        <taxon>Marasmiineae</taxon>
        <taxon>Marasmiaceae</taxon>
        <taxon>Paramarasmius</taxon>
    </lineage>
</organism>
<protein>
    <recommendedName>
        <fullName evidence="3">F-box domain-containing protein</fullName>
    </recommendedName>
</protein>
<evidence type="ECO:0008006" key="3">
    <source>
        <dbReference type="Google" id="ProtNLM"/>
    </source>
</evidence>
<accession>A0AAW0D8U1</accession>
<evidence type="ECO:0000313" key="1">
    <source>
        <dbReference type="EMBL" id="KAK7047145.1"/>
    </source>
</evidence>
<comment type="caution">
    <text evidence="1">The sequence shown here is derived from an EMBL/GenBank/DDBJ whole genome shotgun (WGS) entry which is preliminary data.</text>
</comment>
<dbReference type="InterPro" id="IPR036047">
    <property type="entry name" value="F-box-like_dom_sf"/>
</dbReference>
<dbReference type="SUPFAM" id="SSF81383">
    <property type="entry name" value="F-box domain"/>
    <property type="match status" value="1"/>
</dbReference>
<dbReference type="EMBL" id="JAYKXP010000021">
    <property type="protein sequence ID" value="KAK7047145.1"/>
    <property type="molecule type" value="Genomic_DNA"/>
</dbReference>
<evidence type="ECO:0000313" key="2">
    <source>
        <dbReference type="Proteomes" id="UP001383192"/>
    </source>
</evidence>
<dbReference type="SUPFAM" id="SSF52047">
    <property type="entry name" value="RNI-like"/>
    <property type="match status" value="1"/>
</dbReference>
<sequence length="569" mass="64607">MSNSTLYSCTNCGLRVGERKSSAIDPPSSAALDALSKNNDPPPPLEYHLLKQRYLETQSRVTSLDGQVLRLQNSLRAVLAEKKRLMGRLQVWKGPLHPIRRLPDDILAYMFQTCVDRDLEAIRSFDPSDDARYPGTLDTSRAPWCLGQVCKRWRSLTLSLPKLWTNFDIGWKYTDVYEYQPQLEPLLALQLQRCRDLPLTVSYCGEEVDDSEPYRSNQRFLMVLCSRSFQWEDVTVRGDSLGLNHLLPYKGLFPSLRQLHLYLEEDDWDDSVKEAFIFEDSPNLTRLTITGAHGAFTSSSTQLPWTQITHYTSKEFDDPQYELKNDVHFRLLPNMPNLEVCVLDCVDVDDQIDELVEAPWAPLKLSLLRTLVLTCGEPTDSEPSSIGQLLDWLVLPNLRCLRLLGGFRAPTSLIGLLERSSCTLRELEIIDTRLDRSELLQLVGSNLLREISTFTIGKFRNHSSTSISDVLLKRFKHVFSGKQKSIVLPKLQHLVLHGTKRWSDEVLLDVVASRRDLGMIGTLAGSITRLESLTVRNAVLKGKSSIVSQAAGERLRVMQQGGFIFENQC</sequence>
<name>A0AAW0D8U1_9AGAR</name>
<keyword evidence="2" id="KW-1185">Reference proteome</keyword>
<gene>
    <name evidence="1" type="ORF">VNI00_006810</name>
</gene>
<dbReference type="AlphaFoldDB" id="A0AAW0D8U1"/>